<comment type="subcellular location">
    <subcellularLocation>
        <location evidence="1 5">Cytoplasm</location>
    </subcellularLocation>
</comment>
<sequence length="272" mass="31615">MPEITKISTQKNNAERYNIFLDGKYAFSTDEQVLIQFGLMKGKVLDDWEIDEIIFGDEIRKAYNKALHFLGFRMRSEHEVKEKLMASGFGEAVVLEAINKLKEQKFLDDDSFSKALLETRKRTAKKGPGAIRQELVRKGISKELQEEALEAFTEEEQLELAEELARKVATRSSGKTPQQIRQKIQDSLMRKGYSYDVISTAIERIESELEPEEDEWDDLTEKTGEKAWRTYSRKHSGPELRRRVQQAMYQKGIPPDRISRFIEAKEDELEDE</sequence>
<evidence type="ECO:0000259" key="6">
    <source>
        <dbReference type="Pfam" id="PF02631"/>
    </source>
</evidence>
<feature type="domain" description="RecX second three-helical" evidence="6">
    <location>
        <begin position="108"/>
        <end position="149"/>
    </location>
</feature>
<dbReference type="RefSeq" id="WP_063181671.1">
    <property type="nucleotide sequence ID" value="NZ_LQNT01000010.1"/>
</dbReference>
<dbReference type="Pfam" id="PF21981">
    <property type="entry name" value="RecX_HTH3"/>
    <property type="match status" value="2"/>
</dbReference>
<dbReference type="OrthoDB" id="5421057at2"/>
<evidence type="ECO:0000256" key="1">
    <source>
        <dbReference type="ARBA" id="ARBA00004496"/>
    </source>
</evidence>
<dbReference type="HAMAP" id="MF_01114">
    <property type="entry name" value="RecX"/>
    <property type="match status" value="1"/>
</dbReference>
<comment type="caution">
    <text evidence="9">The sequence shown here is derived from an EMBL/GenBank/DDBJ whole genome shotgun (WGS) entry which is preliminary data.</text>
</comment>
<feature type="domain" description="RecX third three-helical" evidence="7">
    <location>
        <begin position="155"/>
        <end position="202"/>
    </location>
</feature>
<dbReference type="PANTHER" id="PTHR33602">
    <property type="entry name" value="REGULATORY PROTEIN RECX FAMILY PROTEIN"/>
    <property type="match status" value="1"/>
</dbReference>
<feature type="domain" description="RecX third three-helical" evidence="7">
    <location>
        <begin position="218"/>
        <end position="262"/>
    </location>
</feature>
<dbReference type="Proteomes" id="UP000076490">
    <property type="component" value="Unassembled WGS sequence"/>
</dbReference>
<dbReference type="InterPro" id="IPR003783">
    <property type="entry name" value="Regulatory_RecX"/>
</dbReference>
<comment type="similarity">
    <text evidence="2 5">Belongs to the RecX family.</text>
</comment>
<dbReference type="PANTHER" id="PTHR33602:SF1">
    <property type="entry name" value="REGULATORY PROTEIN RECX FAMILY PROTEIN"/>
    <property type="match status" value="1"/>
</dbReference>
<evidence type="ECO:0000259" key="8">
    <source>
        <dbReference type="Pfam" id="PF21982"/>
    </source>
</evidence>
<accession>A0A165GVS9</accession>
<dbReference type="AlphaFoldDB" id="A0A165GVS9"/>
<dbReference type="NCBIfam" id="NF010733">
    <property type="entry name" value="PRK14135.1"/>
    <property type="match status" value="1"/>
</dbReference>
<evidence type="ECO:0000313" key="10">
    <source>
        <dbReference type="Proteomes" id="UP000076490"/>
    </source>
</evidence>
<dbReference type="InterPro" id="IPR053925">
    <property type="entry name" value="RecX_HTH_3rd"/>
</dbReference>
<evidence type="ECO:0000256" key="3">
    <source>
        <dbReference type="ARBA" id="ARBA00018111"/>
    </source>
</evidence>
<evidence type="ECO:0000256" key="4">
    <source>
        <dbReference type="ARBA" id="ARBA00022490"/>
    </source>
</evidence>
<dbReference type="Pfam" id="PF02631">
    <property type="entry name" value="RecX_HTH2"/>
    <property type="match status" value="1"/>
</dbReference>
<keyword evidence="4 5" id="KW-0963">Cytoplasm</keyword>
<dbReference type="InterPro" id="IPR053926">
    <property type="entry name" value="RecX_HTH_1st"/>
</dbReference>
<dbReference type="GO" id="GO:0005737">
    <property type="term" value="C:cytoplasm"/>
    <property type="evidence" value="ECO:0007669"/>
    <property type="project" value="UniProtKB-SubCell"/>
</dbReference>
<dbReference type="EMBL" id="LQNT01000010">
    <property type="protein sequence ID" value="KZE37865.1"/>
    <property type="molecule type" value="Genomic_DNA"/>
</dbReference>
<dbReference type="Pfam" id="PF21982">
    <property type="entry name" value="RecX_HTH1"/>
    <property type="match status" value="1"/>
</dbReference>
<gene>
    <name evidence="5" type="primary">recX</name>
    <name evidence="9" type="ORF">AV656_10105</name>
</gene>
<comment type="function">
    <text evidence="5">Modulates RecA activity.</text>
</comment>
<dbReference type="InterPro" id="IPR036388">
    <property type="entry name" value="WH-like_DNA-bd_sf"/>
</dbReference>
<feature type="domain" description="RecX first three-helical" evidence="8">
    <location>
        <begin position="62"/>
        <end position="101"/>
    </location>
</feature>
<evidence type="ECO:0000256" key="5">
    <source>
        <dbReference type="HAMAP-Rule" id="MF_01114"/>
    </source>
</evidence>
<organism evidence="9 10">
    <name type="scientific">Bhargavaea cecembensis</name>
    <dbReference type="NCBI Taxonomy" id="394098"/>
    <lineage>
        <taxon>Bacteria</taxon>
        <taxon>Bacillati</taxon>
        <taxon>Bacillota</taxon>
        <taxon>Bacilli</taxon>
        <taxon>Bacillales</taxon>
        <taxon>Caryophanaceae</taxon>
        <taxon>Bhargavaea</taxon>
    </lineage>
</organism>
<dbReference type="InterPro" id="IPR053924">
    <property type="entry name" value="RecX_HTH_2nd"/>
</dbReference>
<evidence type="ECO:0000313" key="9">
    <source>
        <dbReference type="EMBL" id="KZE37865.1"/>
    </source>
</evidence>
<name>A0A165GVS9_9BACL</name>
<dbReference type="GO" id="GO:0006282">
    <property type="term" value="P:regulation of DNA repair"/>
    <property type="evidence" value="ECO:0007669"/>
    <property type="project" value="UniProtKB-UniRule"/>
</dbReference>
<evidence type="ECO:0000256" key="2">
    <source>
        <dbReference type="ARBA" id="ARBA00009695"/>
    </source>
</evidence>
<proteinExistence type="inferred from homology"/>
<evidence type="ECO:0000259" key="7">
    <source>
        <dbReference type="Pfam" id="PF21981"/>
    </source>
</evidence>
<dbReference type="Gene3D" id="1.10.10.10">
    <property type="entry name" value="Winged helix-like DNA-binding domain superfamily/Winged helix DNA-binding domain"/>
    <property type="match status" value="4"/>
</dbReference>
<protein>
    <recommendedName>
        <fullName evidence="3 5">Regulatory protein RecX</fullName>
    </recommendedName>
</protein>
<reference evidence="9 10" key="1">
    <citation type="submission" date="2016-01" db="EMBL/GenBank/DDBJ databases">
        <title>Whole genome sequencing of Bhargavaea cecembensis T14.</title>
        <authorList>
            <person name="Hong K.W."/>
        </authorList>
    </citation>
    <scope>NUCLEOTIDE SEQUENCE [LARGE SCALE GENOMIC DNA]</scope>
    <source>
        <strain evidence="9 10">T14</strain>
    </source>
</reference>